<accession>A0AAE1YL92</accession>
<comment type="caution">
    <text evidence="2">The sequence shown here is derived from an EMBL/GenBank/DDBJ whole genome shotgun (WGS) entry which is preliminary data.</text>
</comment>
<gene>
    <name evidence="2" type="ORF">Salat_0968800</name>
</gene>
<keyword evidence="1" id="KW-0812">Transmembrane</keyword>
<dbReference type="Proteomes" id="UP001293254">
    <property type="component" value="Unassembled WGS sequence"/>
</dbReference>
<keyword evidence="1" id="KW-0472">Membrane</keyword>
<dbReference type="PANTHER" id="PTHR31170:SF25">
    <property type="entry name" value="BNAA09G04570D PROTEIN"/>
    <property type="match status" value="1"/>
</dbReference>
<evidence type="ECO:0000256" key="1">
    <source>
        <dbReference type="SAM" id="Phobius"/>
    </source>
</evidence>
<dbReference type="AlphaFoldDB" id="A0AAE1YL92"/>
<keyword evidence="3" id="KW-1185">Reference proteome</keyword>
<organism evidence="2 3">
    <name type="scientific">Sesamum alatum</name>
    <dbReference type="NCBI Taxonomy" id="300844"/>
    <lineage>
        <taxon>Eukaryota</taxon>
        <taxon>Viridiplantae</taxon>
        <taxon>Streptophyta</taxon>
        <taxon>Embryophyta</taxon>
        <taxon>Tracheophyta</taxon>
        <taxon>Spermatophyta</taxon>
        <taxon>Magnoliopsida</taxon>
        <taxon>eudicotyledons</taxon>
        <taxon>Gunneridae</taxon>
        <taxon>Pentapetalae</taxon>
        <taxon>asterids</taxon>
        <taxon>lamiids</taxon>
        <taxon>Lamiales</taxon>
        <taxon>Pedaliaceae</taxon>
        <taxon>Sesamum</taxon>
    </lineage>
</organism>
<proteinExistence type="predicted"/>
<reference evidence="2" key="2">
    <citation type="journal article" date="2024" name="Plant">
        <title>Genomic evolution and insights into agronomic trait innovations of Sesamum species.</title>
        <authorList>
            <person name="Miao H."/>
            <person name="Wang L."/>
            <person name="Qu L."/>
            <person name="Liu H."/>
            <person name="Sun Y."/>
            <person name="Le M."/>
            <person name="Wang Q."/>
            <person name="Wei S."/>
            <person name="Zheng Y."/>
            <person name="Lin W."/>
            <person name="Duan Y."/>
            <person name="Cao H."/>
            <person name="Xiong S."/>
            <person name="Wang X."/>
            <person name="Wei L."/>
            <person name="Li C."/>
            <person name="Ma Q."/>
            <person name="Ju M."/>
            <person name="Zhao R."/>
            <person name="Li G."/>
            <person name="Mu C."/>
            <person name="Tian Q."/>
            <person name="Mei H."/>
            <person name="Zhang T."/>
            <person name="Gao T."/>
            <person name="Zhang H."/>
        </authorList>
    </citation>
    <scope>NUCLEOTIDE SEQUENCE</scope>
    <source>
        <strain evidence="2">3651</strain>
    </source>
</reference>
<evidence type="ECO:0000313" key="3">
    <source>
        <dbReference type="Proteomes" id="UP001293254"/>
    </source>
</evidence>
<sequence length="136" mass="15851">MVFFSNVIAFEMSTETDYECYVIAYVNFMKSLIETTGDVKELREKGIMVSHLRSDDQMVRMFKQIDTYGVDHWGLFQDVTTRIDDHCNSKAKTWMADLIHTYFRTPCTAIALLAAGFLLCFTFLQTFYTIHPMKNN</sequence>
<dbReference type="Pfam" id="PF03140">
    <property type="entry name" value="DUF247"/>
    <property type="match status" value="1"/>
</dbReference>
<dbReference type="EMBL" id="JACGWO010000003">
    <property type="protein sequence ID" value="KAK4432067.1"/>
    <property type="molecule type" value="Genomic_DNA"/>
</dbReference>
<reference evidence="2" key="1">
    <citation type="submission" date="2020-06" db="EMBL/GenBank/DDBJ databases">
        <authorList>
            <person name="Li T."/>
            <person name="Hu X."/>
            <person name="Zhang T."/>
            <person name="Song X."/>
            <person name="Zhang H."/>
            <person name="Dai N."/>
            <person name="Sheng W."/>
            <person name="Hou X."/>
            <person name="Wei L."/>
        </authorList>
    </citation>
    <scope>NUCLEOTIDE SEQUENCE</scope>
    <source>
        <strain evidence="2">3651</strain>
        <tissue evidence="2">Leaf</tissue>
    </source>
</reference>
<keyword evidence="1" id="KW-1133">Transmembrane helix</keyword>
<dbReference type="InterPro" id="IPR004158">
    <property type="entry name" value="DUF247_pln"/>
</dbReference>
<name>A0AAE1YL92_9LAMI</name>
<evidence type="ECO:0000313" key="2">
    <source>
        <dbReference type="EMBL" id="KAK4432067.1"/>
    </source>
</evidence>
<protein>
    <submittedName>
        <fullName evidence="2">Uncharacterized protein</fullName>
    </submittedName>
</protein>
<feature type="transmembrane region" description="Helical" evidence="1">
    <location>
        <begin position="109"/>
        <end position="130"/>
    </location>
</feature>
<dbReference type="PANTHER" id="PTHR31170">
    <property type="entry name" value="BNAC04G53230D PROTEIN"/>
    <property type="match status" value="1"/>
</dbReference>